<evidence type="ECO:0008006" key="9">
    <source>
        <dbReference type="Google" id="ProtNLM"/>
    </source>
</evidence>
<keyword evidence="8" id="KW-1185">Reference proteome</keyword>
<dbReference type="Proteomes" id="UP000828390">
    <property type="component" value="Unassembled WGS sequence"/>
</dbReference>
<dbReference type="GO" id="GO:0005778">
    <property type="term" value="C:peroxisomal membrane"/>
    <property type="evidence" value="ECO:0007669"/>
    <property type="project" value="TreeGrafter"/>
</dbReference>
<dbReference type="AlphaFoldDB" id="A0A9D4NBZ8"/>
<evidence type="ECO:0000256" key="4">
    <source>
        <dbReference type="ARBA" id="ARBA00022989"/>
    </source>
</evidence>
<organism evidence="7 8">
    <name type="scientific">Dreissena polymorpha</name>
    <name type="common">Zebra mussel</name>
    <name type="synonym">Mytilus polymorpha</name>
    <dbReference type="NCBI Taxonomy" id="45954"/>
    <lineage>
        <taxon>Eukaryota</taxon>
        <taxon>Metazoa</taxon>
        <taxon>Spiralia</taxon>
        <taxon>Lophotrochozoa</taxon>
        <taxon>Mollusca</taxon>
        <taxon>Bivalvia</taxon>
        <taxon>Autobranchia</taxon>
        <taxon>Heteroconchia</taxon>
        <taxon>Euheterodonta</taxon>
        <taxon>Imparidentia</taxon>
        <taxon>Neoheterodontei</taxon>
        <taxon>Myida</taxon>
        <taxon>Dreissenoidea</taxon>
        <taxon>Dreissenidae</taxon>
        <taxon>Dreissena</taxon>
    </lineage>
</organism>
<feature type="transmembrane region" description="Helical" evidence="6">
    <location>
        <begin position="62"/>
        <end position="84"/>
    </location>
</feature>
<evidence type="ECO:0000256" key="1">
    <source>
        <dbReference type="ARBA" id="ARBA00004141"/>
    </source>
</evidence>
<dbReference type="PANTHER" id="PTHR11266:SF80">
    <property type="entry name" value="PEROXISOMAL MEMBRANE PROTEIN 2"/>
    <property type="match status" value="1"/>
</dbReference>
<comment type="caution">
    <text evidence="7">The sequence shown here is derived from an EMBL/GenBank/DDBJ whole genome shotgun (WGS) entry which is preliminary data.</text>
</comment>
<evidence type="ECO:0000256" key="3">
    <source>
        <dbReference type="ARBA" id="ARBA00022692"/>
    </source>
</evidence>
<evidence type="ECO:0000256" key="2">
    <source>
        <dbReference type="ARBA" id="ARBA00006824"/>
    </source>
</evidence>
<proteinExistence type="inferred from homology"/>
<keyword evidence="4 6" id="KW-1133">Transmembrane helix</keyword>
<comment type="subcellular location">
    <subcellularLocation>
        <location evidence="1">Membrane</location>
        <topology evidence="1">Multi-pass membrane protein</topology>
    </subcellularLocation>
</comment>
<dbReference type="Pfam" id="PF04117">
    <property type="entry name" value="Mpv17_PMP22"/>
    <property type="match status" value="1"/>
</dbReference>
<keyword evidence="3 6" id="KW-0812">Transmembrane</keyword>
<evidence type="ECO:0000313" key="7">
    <source>
        <dbReference type="EMBL" id="KAH3891846.1"/>
    </source>
</evidence>
<gene>
    <name evidence="7" type="ORF">DPMN_015954</name>
</gene>
<evidence type="ECO:0000256" key="6">
    <source>
        <dbReference type="RuleBase" id="RU363053"/>
    </source>
</evidence>
<accession>A0A9D4NBZ8</accession>
<reference evidence="7" key="1">
    <citation type="journal article" date="2019" name="bioRxiv">
        <title>The Genome of the Zebra Mussel, Dreissena polymorpha: A Resource for Invasive Species Research.</title>
        <authorList>
            <person name="McCartney M.A."/>
            <person name="Auch B."/>
            <person name="Kono T."/>
            <person name="Mallez S."/>
            <person name="Zhang Y."/>
            <person name="Obille A."/>
            <person name="Becker A."/>
            <person name="Abrahante J.E."/>
            <person name="Garbe J."/>
            <person name="Badalamenti J.P."/>
            <person name="Herman A."/>
            <person name="Mangelson H."/>
            <person name="Liachko I."/>
            <person name="Sullivan S."/>
            <person name="Sone E.D."/>
            <person name="Koren S."/>
            <person name="Silverstein K.A.T."/>
            <person name="Beckman K.B."/>
            <person name="Gohl D.M."/>
        </authorList>
    </citation>
    <scope>NUCLEOTIDE SEQUENCE</scope>
    <source>
        <strain evidence="7">Duluth1</strain>
        <tissue evidence="7">Whole animal</tissue>
    </source>
</reference>
<reference evidence="7" key="2">
    <citation type="submission" date="2020-11" db="EMBL/GenBank/DDBJ databases">
        <authorList>
            <person name="McCartney M.A."/>
            <person name="Auch B."/>
            <person name="Kono T."/>
            <person name="Mallez S."/>
            <person name="Becker A."/>
            <person name="Gohl D.M."/>
            <person name="Silverstein K.A.T."/>
            <person name="Koren S."/>
            <person name="Bechman K.B."/>
            <person name="Herman A."/>
            <person name="Abrahante J.E."/>
            <person name="Garbe J."/>
        </authorList>
    </citation>
    <scope>NUCLEOTIDE SEQUENCE</scope>
    <source>
        <strain evidence="7">Duluth1</strain>
        <tissue evidence="7">Whole animal</tissue>
    </source>
</reference>
<name>A0A9D4NBZ8_DREPO</name>
<evidence type="ECO:0000256" key="5">
    <source>
        <dbReference type="ARBA" id="ARBA00023136"/>
    </source>
</evidence>
<comment type="similarity">
    <text evidence="2 6">Belongs to the peroxisomal membrane protein PXMP2/4 family.</text>
</comment>
<dbReference type="InterPro" id="IPR007248">
    <property type="entry name" value="Mpv17_PMP22"/>
</dbReference>
<evidence type="ECO:0000313" key="8">
    <source>
        <dbReference type="Proteomes" id="UP000828390"/>
    </source>
</evidence>
<keyword evidence="5 6" id="KW-0472">Membrane</keyword>
<dbReference type="EMBL" id="JAIWYP010000001">
    <property type="protein sequence ID" value="KAH3891846.1"/>
    <property type="molecule type" value="Genomic_DNA"/>
</dbReference>
<feature type="transmembrane region" description="Helical" evidence="6">
    <location>
        <begin position="104"/>
        <end position="125"/>
    </location>
</feature>
<dbReference type="OrthoDB" id="860at2759"/>
<feature type="transmembrane region" description="Helical" evidence="6">
    <location>
        <begin position="167"/>
        <end position="185"/>
    </location>
</feature>
<protein>
    <recommendedName>
        <fullName evidence="9">Peroxisomal membrane protein 2</fullName>
    </recommendedName>
</protein>
<sequence length="192" mass="22410">MSLSKESRENFFERLLNNYQKWLKEKPLLTKACTSGSVSALGNVISQKVAPQPGGKIVWRSVLSYAAFGFCLSAPIIHYFYIWLEKILPRKETTSQIENIKRLLIDRFIFTPPFILLFLYVVTILEGHGSAVAIKKIKEQFWTILKMNWKVWTLFTYINVNYIPQKYRVLFGNMVGLFWSVFVALKRRQMSA</sequence>
<dbReference type="PANTHER" id="PTHR11266">
    <property type="entry name" value="PEROXISOMAL MEMBRANE PROTEIN 2, PXMP2 MPV17"/>
    <property type="match status" value="1"/>
</dbReference>